<dbReference type="GO" id="GO:0008233">
    <property type="term" value="F:peptidase activity"/>
    <property type="evidence" value="ECO:0007669"/>
    <property type="project" value="InterPro"/>
</dbReference>
<feature type="transmembrane region" description="Helical" evidence="1">
    <location>
        <begin position="63"/>
        <end position="96"/>
    </location>
</feature>
<keyword evidence="1" id="KW-1133">Transmembrane helix</keyword>
<dbReference type="VEuPathDB" id="FungiDB:AeMF1_012197"/>
<comment type="caution">
    <text evidence="2">The sequence shown here is derived from an EMBL/GenBank/DDBJ whole genome shotgun (WGS) entry which is preliminary data.</text>
</comment>
<dbReference type="PANTHER" id="PTHR36844">
    <property type="entry name" value="PROTEASE PRSW"/>
    <property type="match status" value="1"/>
</dbReference>
<protein>
    <submittedName>
        <fullName evidence="2">Uncharacterized protein</fullName>
    </submittedName>
</protein>
<proteinExistence type="predicted"/>
<dbReference type="InterPro" id="IPR026898">
    <property type="entry name" value="PrsW"/>
</dbReference>
<gene>
    <name evidence="2" type="ORF">Ae201684_004349</name>
</gene>
<feature type="transmembrane region" description="Helical" evidence="1">
    <location>
        <begin position="7"/>
        <end position="25"/>
    </location>
</feature>
<dbReference type="PANTHER" id="PTHR36844:SF1">
    <property type="entry name" value="PROTEASE PRSW"/>
    <property type="match status" value="1"/>
</dbReference>
<keyword evidence="1" id="KW-0812">Transmembrane</keyword>
<dbReference type="EMBL" id="VJMJ01000054">
    <property type="protein sequence ID" value="KAF0740109.1"/>
    <property type="molecule type" value="Genomic_DNA"/>
</dbReference>
<dbReference type="AlphaFoldDB" id="A0A6G0XID8"/>
<evidence type="ECO:0000313" key="2">
    <source>
        <dbReference type="EMBL" id="KAF0740109.1"/>
    </source>
</evidence>
<evidence type="ECO:0000256" key="1">
    <source>
        <dbReference type="SAM" id="Phobius"/>
    </source>
</evidence>
<keyword evidence="1" id="KW-0472">Membrane</keyword>
<keyword evidence="3" id="KW-1185">Reference proteome</keyword>
<reference evidence="2 3" key="1">
    <citation type="submission" date="2019-07" db="EMBL/GenBank/DDBJ databases">
        <title>Genomics analysis of Aphanomyces spp. identifies a new class of oomycete effector associated with host adaptation.</title>
        <authorList>
            <person name="Gaulin E."/>
        </authorList>
    </citation>
    <scope>NUCLEOTIDE SEQUENCE [LARGE SCALE GENOMIC DNA]</scope>
    <source>
        <strain evidence="2 3">ATCC 201684</strain>
    </source>
</reference>
<accession>A0A6G0XID8</accession>
<dbReference type="Pfam" id="PF13367">
    <property type="entry name" value="PrsW-protease"/>
    <property type="match status" value="1"/>
</dbReference>
<feature type="transmembrane region" description="Helical" evidence="1">
    <location>
        <begin position="214"/>
        <end position="236"/>
    </location>
</feature>
<name>A0A6G0XID8_9STRA</name>
<organism evidence="2 3">
    <name type="scientific">Aphanomyces euteiches</name>
    <dbReference type="NCBI Taxonomy" id="100861"/>
    <lineage>
        <taxon>Eukaryota</taxon>
        <taxon>Sar</taxon>
        <taxon>Stramenopiles</taxon>
        <taxon>Oomycota</taxon>
        <taxon>Saprolegniomycetes</taxon>
        <taxon>Saprolegniales</taxon>
        <taxon>Verrucalvaceae</taxon>
        <taxon>Aphanomyces</taxon>
    </lineage>
</organism>
<feature type="transmembrane region" description="Helical" evidence="1">
    <location>
        <begin position="128"/>
        <end position="146"/>
    </location>
</feature>
<feature type="transmembrane region" description="Helical" evidence="1">
    <location>
        <begin position="178"/>
        <end position="202"/>
    </location>
</feature>
<evidence type="ECO:0000313" key="3">
    <source>
        <dbReference type="Proteomes" id="UP000481153"/>
    </source>
</evidence>
<dbReference type="Proteomes" id="UP000481153">
    <property type="component" value="Unassembled WGS sequence"/>
</dbReference>
<sequence>MAPLSCLSRTSLVLFLGVIPLLMILAMPSNFVLLAVLYVPPCVFAACVYRYRQRKHEQVDVDMLVRLFVGGLLPGIALAWLIELILAFLGGVIFFAMDTDHILSQIRDARHHNTTTADALAHLHIHNSFNIVFGLLFMSFLVAGSVEEYVKYWVVKGKSCIGSGLCVPDLTTHGVDPLFTIFCFASAGCGFATMENVCYTFVNPQLAVKIETAILRGVIATPFHMICTSITAMRLLSTMQNAPHIASVLAPAILLHGTFDFQAFIFALWFPSATVMAFCASLLCMVIGGLYLNYLRCQINWNYQVLEDADDKVALQIV</sequence>
<feature type="transmembrane region" description="Helical" evidence="1">
    <location>
        <begin position="275"/>
        <end position="294"/>
    </location>
</feature>